<sequence>MHSNVKNDEFQVQVVGRFHRALDEVAFIVVYKSDAAQAINASATLQDNGNFVLRETYPDGSTKRVLWKSFDYPNNILLPGMRLGINWGTGHKWSLTSWVGLNTPAQGSFTLRMDPDDKNQLVIWWCGIVYWTSGPPKNGTLTI</sequence>
<organism evidence="1 2">
    <name type="scientific">Bauhinia variegata</name>
    <name type="common">Purple orchid tree</name>
    <name type="synonym">Phanera variegata</name>
    <dbReference type="NCBI Taxonomy" id="167791"/>
    <lineage>
        <taxon>Eukaryota</taxon>
        <taxon>Viridiplantae</taxon>
        <taxon>Streptophyta</taxon>
        <taxon>Embryophyta</taxon>
        <taxon>Tracheophyta</taxon>
        <taxon>Spermatophyta</taxon>
        <taxon>Magnoliopsida</taxon>
        <taxon>eudicotyledons</taxon>
        <taxon>Gunneridae</taxon>
        <taxon>Pentapetalae</taxon>
        <taxon>rosids</taxon>
        <taxon>fabids</taxon>
        <taxon>Fabales</taxon>
        <taxon>Fabaceae</taxon>
        <taxon>Cercidoideae</taxon>
        <taxon>Cercideae</taxon>
        <taxon>Bauhiniinae</taxon>
        <taxon>Bauhinia</taxon>
    </lineage>
</organism>
<name>A0ACB9Q714_BAUVA</name>
<keyword evidence="2" id="KW-1185">Reference proteome</keyword>
<accession>A0ACB9Q714</accession>
<evidence type="ECO:0000313" key="2">
    <source>
        <dbReference type="Proteomes" id="UP000828941"/>
    </source>
</evidence>
<comment type="caution">
    <text evidence="1">The sequence shown here is derived from an EMBL/GenBank/DDBJ whole genome shotgun (WGS) entry which is preliminary data.</text>
</comment>
<gene>
    <name evidence="1" type="ORF">L6164_004401</name>
</gene>
<reference evidence="1 2" key="1">
    <citation type="journal article" date="2022" name="DNA Res.">
        <title>Chromosomal-level genome assembly of the orchid tree Bauhinia variegata (Leguminosae; Cercidoideae) supports the allotetraploid origin hypothesis of Bauhinia.</title>
        <authorList>
            <person name="Zhong Y."/>
            <person name="Chen Y."/>
            <person name="Zheng D."/>
            <person name="Pang J."/>
            <person name="Liu Y."/>
            <person name="Luo S."/>
            <person name="Meng S."/>
            <person name="Qian L."/>
            <person name="Wei D."/>
            <person name="Dai S."/>
            <person name="Zhou R."/>
        </authorList>
    </citation>
    <scope>NUCLEOTIDE SEQUENCE [LARGE SCALE GENOMIC DNA]</scope>
    <source>
        <strain evidence="1">BV-YZ2020</strain>
    </source>
</reference>
<dbReference type="EMBL" id="CM039427">
    <property type="protein sequence ID" value="KAI4355651.1"/>
    <property type="molecule type" value="Genomic_DNA"/>
</dbReference>
<evidence type="ECO:0000313" key="1">
    <source>
        <dbReference type="EMBL" id="KAI4355651.1"/>
    </source>
</evidence>
<proteinExistence type="predicted"/>
<protein>
    <submittedName>
        <fullName evidence="1">Uncharacterized protein</fullName>
    </submittedName>
</protein>
<dbReference type="Proteomes" id="UP000828941">
    <property type="component" value="Chromosome 2"/>
</dbReference>